<dbReference type="PROSITE" id="PS50943">
    <property type="entry name" value="HTH_CROC1"/>
    <property type="match status" value="1"/>
</dbReference>
<dbReference type="RefSeq" id="WP_204728435.1">
    <property type="nucleotide sequence ID" value="NZ_JAFBDK010000003.1"/>
</dbReference>
<feature type="domain" description="HTH cro/C1-type" evidence="1">
    <location>
        <begin position="10"/>
        <end position="63"/>
    </location>
</feature>
<organism evidence="2 3">
    <name type="scientific">Jeotgalibacillus terrae</name>
    <dbReference type="NCBI Taxonomy" id="587735"/>
    <lineage>
        <taxon>Bacteria</taxon>
        <taxon>Bacillati</taxon>
        <taxon>Bacillota</taxon>
        <taxon>Bacilli</taxon>
        <taxon>Bacillales</taxon>
        <taxon>Caryophanaceae</taxon>
        <taxon>Jeotgalibacillus</taxon>
    </lineage>
</organism>
<dbReference type="InterPro" id="IPR053163">
    <property type="entry name" value="HTH-type_regulator_Rgg"/>
</dbReference>
<accession>A0ABW5ZKI6</accession>
<dbReference type="Gene3D" id="1.10.260.40">
    <property type="entry name" value="lambda repressor-like DNA-binding domains"/>
    <property type="match status" value="1"/>
</dbReference>
<dbReference type="InterPro" id="IPR010982">
    <property type="entry name" value="Lambda_DNA-bd_dom_sf"/>
</dbReference>
<evidence type="ECO:0000313" key="2">
    <source>
        <dbReference type="EMBL" id="MFD2913519.1"/>
    </source>
</evidence>
<dbReference type="SUPFAM" id="SSF48452">
    <property type="entry name" value="TPR-like"/>
    <property type="match status" value="1"/>
</dbReference>
<reference evidence="3" key="1">
    <citation type="journal article" date="2019" name="Int. J. Syst. Evol. Microbiol.">
        <title>The Global Catalogue of Microorganisms (GCM) 10K type strain sequencing project: providing services to taxonomists for standard genome sequencing and annotation.</title>
        <authorList>
            <consortium name="The Broad Institute Genomics Platform"/>
            <consortium name="The Broad Institute Genome Sequencing Center for Infectious Disease"/>
            <person name="Wu L."/>
            <person name="Ma J."/>
        </authorList>
    </citation>
    <scope>NUCLEOTIDE SEQUENCE [LARGE SCALE GENOMIC DNA]</scope>
    <source>
        <strain evidence="3">KCTC 13528</strain>
    </source>
</reference>
<dbReference type="EMBL" id="JBHUPG010000031">
    <property type="protein sequence ID" value="MFD2913519.1"/>
    <property type="molecule type" value="Genomic_DNA"/>
</dbReference>
<keyword evidence="3" id="KW-1185">Reference proteome</keyword>
<dbReference type="InterPro" id="IPR011990">
    <property type="entry name" value="TPR-like_helical_dom_sf"/>
</dbReference>
<name>A0ABW5ZKI6_9BACL</name>
<comment type="caution">
    <text evidence="2">The sequence shown here is derived from an EMBL/GenBank/DDBJ whole genome shotgun (WGS) entry which is preliminary data.</text>
</comment>
<dbReference type="CDD" id="cd00093">
    <property type="entry name" value="HTH_XRE"/>
    <property type="match status" value="1"/>
</dbReference>
<dbReference type="InterPro" id="IPR041315">
    <property type="entry name" value="PlcR_TPR"/>
</dbReference>
<evidence type="ECO:0000259" key="1">
    <source>
        <dbReference type="PROSITE" id="PS50943"/>
    </source>
</evidence>
<sequence length="299" mass="35724">MGAVELGEEIARQRKLLKMTQHELAKDICSQPALSLIERGEVRPTLENIFYLSLKLKKPIDYFLQFLMQEQSAAHINKMTYQIDQLMDRHEFEKVYRLVQDEREHVEETNNRSWYVQYLYWVEAVSAYQLKKSGYEDTIVSLKQLLSDEYALINEKDFLAMKIMNAIAFIHAEHQQYTESLLYYNKSLKRDFDRENKSPLQLPRIYRLRILYNKAKTLYEIEDYEKAVEELNAGILASREEHNMSLLGNFYYYLGQCYEKLSKDRATISEAYKSAEQIFVFLEKKVYLDILYTHKKEYL</sequence>
<protein>
    <submittedName>
        <fullName evidence="2">Helix-turn-helix domain-containing protein</fullName>
    </submittedName>
</protein>
<dbReference type="SUPFAM" id="SSF47413">
    <property type="entry name" value="lambda repressor-like DNA-binding domains"/>
    <property type="match status" value="1"/>
</dbReference>
<dbReference type="Gene3D" id="1.25.40.10">
    <property type="entry name" value="Tetratricopeptide repeat domain"/>
    <property type="match status" value="1"/>
</dbReference>
<gene>
    <name evidence="2" type="ORF">ACFS5P_16650</name>
</gene>
<dbReference type="InterPro" id="IPR001387">
    <property type="entry name" value="Cro/C1-type_HTH"/>
</dbReference>
<dbReference type="Proteomes" id="UP001597561">
    <property type="component" value="Unassembled WGS sequence"/>
</dbReference>
<proteinExistence type="predicted"/>
<dbReference type="PANTHER" id="PTHR37038:SF14">
    <property type="entry name" value="TRANSCRIPTIONAL ACTIVATOR"/>
    <property type="match status" value="1"/>
</dbReference>
<dbReference type="Pfam" id="PF18768">
    <property type="entry name" value="RNPP_C"/>
    <property type="match status" value="1"/>
</dbReference>
<dbReference type="PANTHER" id="PTHR37038">
    <property type="entry name" value="TRANSCRIPTIONAL REGULATOR-RELATED"/>
    <property type="match status" value="1"/>
</dbReference>
<dbReference type="Pfam" id="PF01381">
    <property type="entry name" value="HTH_3"/>
    <property type="match status" value="1"/>
</dbReference>
<evidence type="ECO:0000313" key="3">
    <source>
        <dbReference type="Proteomes" id="UP001597561"/>
    </source>
</evidence>
<dbReference type="SMART" id="SM00530">
    <property type="entry name" value="HTH_XRE"/>
    <property type="match status" value="1"/>
</dbReference>